<evidence type="ECO:0000256" key="3">
    <source>
        <dbReference type="ARBA" id="ARBA00022438"/>
    </source>
</evidence>
<evidence type="ECO:0000256" key="1">
    <source>
        <dbReference type="ARBA" id="ARBA00004609"/>
    </source>
</evidence>
<evidence type="ECO:0000256" key="14">
    <source>
        <dbReference type="ARBA" id="ARBA00023288"/>
    </source>
</evidence>
<dbReference type="InterPro" id="IPR045357">
    <property type="entry name" value="Aminopeptidase_N-like_N"/>
</dbReference>
<evidence type="ECO:0000313" key="25">
    <source>
        <dbReference type="Proteomes" id="UP000663880"/>
    </source>
</evidence>
<feature type="region of interest" description="Disordered" evidence="18">
    <location>
        <begin position="940"/>
        <end position="978"/>
    </location>
</feature>
<keyword evidence="13" id="KW-0325">Glycoprotein</keyword>
<dbReference type="PANTHER" id="PTHR11533:SF301">
    <property type="entry name" value="AMINOPEPTIDASE"/>
    <property type="match status" value="1"/>
</dbReference>
<keyword evidence="14" id="KW-0449">Lipoprotein</keyword>
<keyword evidence="19" id="KW-1133">Transmembrane helix</keyword>
<gene>
    <name evidence="24" type="ORF">PMACD_LOCUS16600</name>
</gene>
<keyword evidence="19" id="KW-0812">Transmembrane</keyword>
<feature type="domain" description="Aminopeptidase N-like N-terminal" evidence="23">
    <location>
        <begin position="65"/>
        <end position="257"/>
    </location>
</feature>
<dbReference type="Gene3D" id="1.10.390.10">
    <property type="entry name" value="Neutral Protease Domain 2"/>
    <property type="match status" value="1"/>
</dbReference>
<keyword evidence="3" id="KW-0031">Aminopeptidase</keyword>
<proteinExistence type="inferred from homology"/>
<dbReference type="InterPro" id="IPR014782">
    <property type="entry name" value="Peptidase_M1_dom"/>
</dbReference>
<sequence>MATFFLVLSLALAASAIPPPPPSSRNTVFIDEQLVGQIFEVKSEEITDLATRSTSQYRLPTTTRPIHYDVLWIVEIDQLTYSGTVEITLVATQANVQEIVLHSKDLDITSLRLLRGDTVLVQGLGNMVADVELEFLKVRTGAALEYNATNPVQYTLQFGFIAELRKDMAGIYRSWFRNSYNESVSWMATTQFQPTSGRTAFPCYDEPSFKATFSIRIRRPTGFKSWSCTRQNTTIVNVTNGFDEDVYSITPTMSTYLIALIVAKYDTNKTPEDGLLKYEVIARPGAMGKNQSDYAFDVGQKLLDNMSQHTAMDFFSQSPNLKMTQASIPDFSAGAMENWGLLTYREAYLMYDPEQTHDQAKQIIAYILSHEIAHMWFGNLVTCDWWGHTWLNEGFARYYQYYLTHSVEFEMRFDIRFITEQVHTSMLADSADNHPLSNPNVGSPSDISNMFSTISYNKGAAIIRMTEHLLGTDVHTQGLRDYLKNNSYKTVVPSDLSQTLHNAAVQAGAISEYGTNFSVVEYYKTWHDQPGVPVIYVDVNHKTGDMTITQRRFDINTGYARVNYNWQIPISFTTASTVNFTDTKPSHVLTSTVTVVNRGTVGDEWVIFNKQQTGYYRVNYDDYTWNLIIVALRGADRTKIHEHNRAQIVDDVLQFARSGLMTYTRAFNILSFLQYEKDYAPWVAAMTGFTWIRNRLVGSPLLARLEGQIIRWATPLMNELGYTPISGESFIRSYLRRQIAPVMCNMGVEACRTSATTQFRRLIDDQLEVAVNNRNWVYCNGLRASNNYSDYATMWKRFIEHNVYTEKIVLLQTLGCTPLERALNELLTSLVKDNYEIREQDYSTTFNTALTGNEGNTQIVWNFIKSNLTDIENAFGSVSSPLRSVAARLRSTEQITEFQLWLNQTQADLGDAYTSIYRAAESARNSLAFADQIQNDLDNYLTNGDDNIGPSTPPPDPIVDPPTVPRPDVTPPPTPDLPGSAMTAAVSIIVVAFAAITNIIV</sequence>
<dbReference type="GO" id="GO:0005737">
    <property type="term" value="C:cytoplasm"/>
    <property type="evidence" value="ECO:0007669"/>
    <property type="project" value="TreeGrafter"/>
</dbReference>
<evidence type="ECO:0000256" key="12">
    <source>
        <dbReference type="ARBA" id="ARBA00023136"/>
    </source>
</evidence>
<keyword evidence="6" id="KW-0645">Protease</keyword>
<evidence type="ECO:0000256" key="6">
    <source>
        <dbReference type="ARBA" id="ARBA00022670"/>
    </source>
</evidence>
<comment type="similarity">
    <text evidence="2">Belongs to the peptidase M1 family.</text>
</comment>
<dbReference type="OrthoDB" id="10031169at2759"/>
<evidence type="ECO:0000259" key="21">
    <source>
        <dbReference type="Pfam" id="PF01433"/>
    </source>
</evidence>
<dbReference type="CDD" id="cd09601">
    <property type="entry name" value="M1_APN-Q_like"/>
    <property type="match status" value="1"/>
</dbReference>
<feature type="binding site" evidence="16">
    <location>
        <position position="374"/>
    </location>
    <ligand>
        <name>Zn(2+)</name>
        <dbReference type="ChEBI" id="CHEBI:29105"/>
        <note>catalytic</note>
    </ligand>
</feature>
<feature type="signal peptide" evidence="20">
    <location>
        <begin position="1"/>
        <end position="16"/>
    </location>
</feature>
<evidence type="ECO:0000256" key="19">
    <source>
        <dbReference type="SAM" id="Phobius"/>
    </source>
</evidence>
<dbReference type="GO" id="GO:0005615">
    <property type="term" value="C:extracellular space"/>
    <property type="evidence" value="ECO:0007669"/>
    <property type="project" value="TreeGrafter"/>
</dbReference>
<evidence type="ECO:0000256" key="4">
    <source>
        <dbReference type="ARBA" id="ARBA00022475"/>
    </source>
</evidence>
<dbReference type="FunFam" id="1.10.390.10:FF:000013">
    <property type="entry name" value="Aminopeptidase N"/>
    <property type="match status" value="1"/>
</dbReference>
<comment type="cofactor">
    <cofactor evidence="16">
        <name>Zn(2+)</name>
        <dbReference type="ChEBI" id="CHEBI:29105"/>
    </cofactor>
    <text evidence="16">Binds 1 zinc ion per subunit.</text>
</comment>
<dbReference type="GO" id="GO:0070006">
    <property type="term" value="F:metalloaminopeptidase activity"/>
    <property type="evidence" value="ECO:0007669"/>
    <property type="project" value="TreeGrafter"/>
</dbReference>
<evidence type="ECO:0000256" key="9">
    <source>
        <dbReference type="ARBA" id="ARBA00022801"/>
    </source>
</evidence>
<evidence type="ECO:0000256" key="8">
    <source>
        <dbReference type="ARBA" id="ARBA00022729"/>
    </source>
</evidence>
<dbReference type="Gene3D" id="1.25.50.20">
    <property type="match status" value="1"/>
</dbReference>
<dbReference type="InterPro" id="IPR024571">
    <property type="entry name" value="ERAP1-like_C_dom"/>
</dbReference>
<dbReference type="EMBL" id="CAJOBZ010000099">
    <property type="protein sequence ID" value="CAF4959395.1"/>
    <property type="molecule type" value="Genomic_DNA"/>
</dbReference>
<keyword evidence="5" id="KW-0336">GPI-anchor</keyword>
<dbReference type="InterPro" id="IPR001930">
    <property type="entry name" value="Peptidase_M1"/>
</dbReference>
<evidence type="ECO:0000259" key="22">
    <source>
        <dbReference type="Pfam" id="PF11838"/>
    </source>
</evidence>
<reference evidence="24" key="1">
    <citation type="submission" date="2021-02" db="EMBL/GenBank/DDBJ databases">
        <authorList>
            <person name="Steward A R."/>
        </authorList>
    </citation>
    <scope>NUCLEOTIDE SEQUENCE</scope>
</reference>
<dbReference type="InterPro" id="IPR042097">
    <property type="entry name" value="Aminopeptidase_N-like_N_sf"/>
</dbReference>
<keyword evidence="11" id="KW-0482">Metalloprotease</keyword>
<dbReference type="InterPro" id="IPR034016">
    <property type="entry name" value="M1_APN-typ"/>
</dbReference>
<feature type="domain" description="ERAP1-like C-terminal" evidence="22">
    <location>
        <begin position="605"/>
        <end position="908"/>
    </location>
</feature>
<dbReference type="Gene3D" id="2.60.40.1730">
    <property type="entry name" value="tricorn interacting facor f3 domain"/>
    <property type="match status" value="1"/>
</dbReference>
<name>A0A821YIC1_9NEOP</name>
<evidence type="ECO:0000256" key="13">
    <source>
        <dbReference type="ARBA" id="ARBA00023180"/>
    </source>
</evidence>
<evidence type="ECO:0000256" key="17">
    <source>
        <dbReference type="PIRSR" id="PIRSR634016-4"/>
    </source>
</evidence>
<dbReference type="PANTHER" id="PTHR11533">
    <property type="entry name" value="PROTEASE M1 ZINC METALLOPROTEASE"/>
    <property type="match status" value="1"/>
</dbReference>
<evidence type="ECO:0008006" key="26">
    <source>
        <dbReference type="Google" id="ProtNLM"/>
    </source>
</evidence>
<evidence type="ECO:0000256" key="11">
    <source>
        <dbReference type="ARBA" id="ARBA00023049"/>
    </source>
</evidence>
<dbReference type="Pfam" id="PF11838">
    <property type="entry name" value="ERAP1_C"/>
    <property type="match status" value="1"/>
</dbReference>
<keyword evidence="7 16" id="KW-0479">Metal-binding</keyword>
<dbReference type="FunFam" id="2.60.40.1910:FF:000008">
    <property type="entry name" value="Aminopeptidase"/>
    <property type="match status" value="1"/>
</dbReference>
<dbReference type="GO" id="GO:0042277">
    <property type="term" value="F:peptide binding"/>
    <property type="evidence" value="ECO:0007669"/>
    <property type="project" value="TreeGrafter"/>
</dbReference>
<dbReference type="GO" id="GO:0005886">
    <property type="term" value="C:plasma membrane"/>
    <property type="evidence" value="ECO:0007669"/>
    <property type="project" value="UniProtKB-SubCell"/>
</dbReference>
<feature type="binding site" evidence="16">
    <location>
        <position position="370"/>
    </location>
    <ligand>
        <name>Zn(2+)</name>
        <dbReference type="ChEBI" id="CHEBI:29105"/>
        <note>catalytic</note>
    </ligand>
</feature>
<dbReference type="GO" id="GO:0006508">
    <property type="term" value="P:proteolysis"/>
    <property type="evidence" value="ECO:0007669"/>
    <property type="project" value="UniProtKB-KW"/>
</dbReference>
<dbReference type="GO" id="GO:0008270">
    <property type="term" value="F:zinc ion binding"/>
    <property type="evidence" value="ECO:0007669"/>
    <property type="project" value="InterPro"/>
</dbReference>
<comment type="caution">
    <text evidence="24">The sequence shown here is derived from an EMBL/GenBank/DDBJ whole genome shotgun (WGS) entry which is preliminary data.</text>
</comment>
<feature type="active site" description="Proton acceptor" evidence="15">
    <location>
        <position position="371"/>
    </location>
</feature>
<dbReference type="GO" id="GO:0043171">
    <property type="term" value="P:peptide catabolic process"/>
    <property type="evidence" value="ECO:0007669"/>
    <property type="project" value="TreeGrafter"/>
</dbReference>
<dbReference type="InterPro" id="IPR027268">
    <property type="entry name" value="Peptidase_M4/M1_CTD_sf"/>
</dbReference>
<keyword evidence="25" id="KW-1185">Reference proteome</keyword>
<dbReference type="Pfam" id="PF17900">
    <property type="entry name" value="Peptidase_M1_N"/>
    <property type="match status" value="1"/>
</dbReference>
<keyword evidence="10 16" id="KW-0862">Zinc</keyword>
<keyword evidence="4" id="KW-1003">Cell membrane</keyword>
<feature type="chain" id="PRO_5032882571" description="Aminopeptidase" evidence="20">
    <location>
        <begin position="17"/>
        <end position="1001"/>
    </location>
</feature>
<feature type="binding site" evidence="16">
    <location>
        <position position="393"/>
    </location>
    <ligand>
        <name>Zn(2+)</name>
        <dbReference type="ChEBI" id="CHEBI:29105"/>
        <note>catalytic</note>
    </ligand>
</feature>
<keyword evidence="12 19" id="KW-0472">Membrane</keyword>
<evidence type="ECO:0000313" key="24">
    <source>
        <dbReference type="EMBL" id="CAF4959395.1"/>
    </source>
</evidence>
<evidence type="ECO:0000256" key="5">
    <source>
        <dbReference type="ARBA" id="ARBA00022622"/>
    </source>
</evidence>
<keyword evidence="8 20" id="KW-0732">Signal</keyword>
<dbReference type="AlphaFoldDB" id="A0A821YIC1"/>
<evidence type="ECO:0000256" key="7">
    <source>
        <dbReference type="ARBA" id="ARBA00022723"/>
    </source>
</evidence>
<dbReference type="GO" id="GO:0098552">
    <property type="term" value="C:side of membrane"/>
    <property type="evidence" value="ECO:0007669"/>
    <property type="project" value="UniProtKB-KW"/>
</dbReference>
<evidence type="ECO:0000256" key="10">
    <source>
        <dbReference type="ARBA" id="ARBA00022833"/>
    </source>
</evidence>
<feature type="compositionally biased region" description="Pro residues" evidence="18">
    <location>
        <begin position="951"/>
        <end position="976"/>
    </location>
</feature>
<keyword evidence="9" id="KW-0378">Hydrolase</keyword>
<dbReference type="SUPFAM" id="SSF55486">
    <property type="entry name" value="Metalloproteases ('zincins'), catalytic domain"/>
    <property type="match status" value="1"/>
</dbReference>
<comment type="subcellular location">
    <subcellularLocation>
        <location evidence="1">Cell membrane</location>
        <topology evidence="1">Lipid-anchor</topology>
        <topology evidence="1">GPI-anchor</topology>
    </subcellularLocation>
</comment>
<accession>A0A821YIC1</accession>
<evidence type="ECO:0000256" key="18">
    <source>
        <dbReference type="SAM" id="MobiDB-lite"/>
    </source>
</evidence>
<dbReference type="PRINTS" id="PR00756">
    <property type="entry name" value="ALADIPTASE"/>
</dbReference>
<feature type="transmembrane region" description="Helical" evidence="19">
    <location>
        <begin position="981"/>
        <end position="1000"/>
    </location>
</feature>
<protein>
    <recommendedName>
        <fullName evidence="26">Aminopeptidase</fullName>
    </recommendedName>
</protein>
<evidence type="ECO:0000256" key="20">
    <source>
        <dbReference type="SAM" id="SignalP"/>
    </source>
</evidence>
<feature type="site" description="Transition state stabilizer" evidence="17">
    <location>
        <position position="456"/>
    </location>
</feature>
<organism evidence="24 25">
    <name type="scientific">Pieris macdunnoughi</name>
    <dbReference type="NCBI Taxonomy" id="345717"/>
    <lineage>
        <taxon>Eukaryota</taxon>
        <taxon>Metazoa</taxon>
        <taxon>Ecdysozoa</taxon>
        <taxon>Arthropoda</taxon>
        <taxon>Hexapoda</taxon>
        <taxon>Insecta</taxon>
        <taxon>Pterygota</taxon>
        <taxon>Neoptera</taxon>
        <taxon>Endopterygota</taxon>
        <taxon>Lepidoptera</taxon>
        <taxon>Glossata</taxon>
        <taxon>Ditrysia</taxon>
        <taxon>Papilionoidea</taxon>
        <taxon>Pieridae</taxon>
        <taxon>Pierinae</taxon>
        <taxon>Pieris</taxon>
    </lineage>
</organism>
<dbReference type="SUPFAM" id="SSF63737">
    <property type="entry name" value="Leukotriene A4 hydrolase N-terminal domain"/>
    <property type="match status" value="1"/>
</dbReference>
<evidence type="ECO:0000256" key="15">
    <source>
        <dbReference type="PIRSR" id="PIRSR634016-1"/>
    </source>
</evidence>
<dbReference type="Proteomes" id="UP000663880">
    <property type="component" value="Unassembled WGS sequence"/>
</dbReference>
<evidence type="ECO:0000256" key="16">
    <source>
        <dbReference type="PIRSR" id="PIRSR634016-3"/>
    </source>
</evidence>
<feature type="domain" description="Peptidase M1 membrane alanine aminopeptidase" evidence="21">
    <location>
        <begin position="294"/>
        <end position="504"/>
    </location>
</feature>
<evidence type="ECO:0000256" key="2">
    <source>
        <dbReference type="ARBA" id="ARBA00010136"/>
    </source>
</evidence>
<dbReference type="InterPro" id="IPR050344">
    <property type="entry name" value="Peptidase_M1_aminopeptidases"/>
</dbReference>
<dbReference type="Pfam" id="PF01433">
    <property type="entry name" value="Peptidase_M1"/>
    <property type="match status" value="1"/>
</dbReference>
<evidence type="ECO:0000259" key="23">
    <source>
        <dbReference type="Pfam" id="PF17900"/>
    </source>
</evidence>
<dbReference type="Gene3D" id="2.60.40.1910">
    <property type="match status" value="1"/>
</dbReference>